<evidence type="ECO:0000313" key="2">
    <source>
        <dbReference type="WBParaSite" id="nRc.2.0.1.t30766-RA"/>
    </source>
</evidence>
<name>A0A915JWR3_ROMCU</name>
<proteinExistence type="predicted"/>
<dbReference type="AlphaFoldDB" id="A0A915JWR3"/>
<reference evidence="2" key="1">
    <citation type="submission" date="2022-11" db="UniProtKB">
        <authorList>
            <consortium name="WormBaseParasite"/>
        </authorList>
    </citation>
    <scope>IDENTIFICATION</scope>
</reference>
<evidence type="ECO:0000313" key="1">
    <source>
        <dbReference type="Proteomes" id="UP000887565"/>
    </source>
</evidence>
<sequence>MAIDPDLVDWRDRQSCLLQQHLGSLSIPFSPRKRSHLVVPLEEHTFLWRKLAKESWSPICCAEGGNVVFKNFHCVLKNRKIL</sequence>
<dbReference type="WBParaSite" id="nRc.2.0.1.t30766-RA">
    <property type="protein sequence ID" value="nRc.2.0.1.t30766-RA"/>
    <property type="gene ID" value="nRc.2.0.1.g30766"/>
</dbReference>
<accession>A0A915JWR3</accession>
<keyword evidence="1" id="KW-1185">Reference proteome</keyword>
<organism evidence="1 2">
    <name type="scientific">Romanomermis culicivorax</name>
    <name type="common">Nematode worm</name>
    <dbReference type="NCBI Taxonomy" id="13658"/>
    <lineage>
        <taxon>Eukaryota</taxon>
        <taxon>Metazoa</taxon>
        <taxon>Ecdysozoa</taxon>
        <taxon>Nematoda</taxon>
        <taxon>Enoplea</taxon>
        <taxon>Dorylaimia</taxon>
        <taxon>Mermithida</taxon>
        <taxon>Mermithoidea</taxon>
        <taxon>Mermithidae</taxon>
        <taxon>Romanomermis</taxon>
    </lineage>
</organism>
<protein>
    <submittedName>
        <fullName evidence="2">Uncharacterized protein</fullName>
    </submittedName>
</protein>
<dbReference type="Proteomes" id="UP000887565">
    <property type="component" value="Unplaced"/>
</dbReference>